<keyword evidence="1" id="KW-0812">Transmembrane</keyword>
<comment type="caution">
    <text evidence="2">The sequence shown here is derived from an EMBL/GenBank/DDBJ whole genome shotgun (WGS) entry which is preliminary data.</text>
</comment>
<sequence>MSAEEAESWRSTAAVMLALSAAVFLFQRLVAVFLDPVFEACVFHIPALVAALVYLRMRRHLKDPTRDSNGK</sequence>
<dbReference type="Proteomes" id="UP000037210">
    <property type="component" value="Unassembled WGS sequence"/>
</dbReference>
<gene>
    <name evidence="2" type="ORF">AC482_00755</name>
</gene>
<evidence type="ECO:0000256" key="1">
    <source>
        <dbReference type="SAM" id="Phobius"/>
    </source>
</evidence>
<keyword evidence="1" id="KW-0472">Membrane</keyword>
<evidence type="ECO:0000313" key="3">
    <source>
        <dbReference type="Proteomes" id="UP000037210"/>
    </source>
</evidence>
<dbReference type="EMBL" id="LFWZ01000004">
    <property type="protein sequence ID" value="KON31479.1"/>
    <property type="molecule type" value="Genomic_DNA"/>
</dbReference>
<feature type="transmembrane region" description="Helical" evidence="1">
    <location>
        <begin position="37"/>
        <end position="55"/>
    </location>
</feature>
<keyword evidence="1" id="KW-1133">Transmembrane helix</keyword>
<reference evidence="2 3" key="1">
    <citation type="submission" date="2015-06" db="EMBL/GenBank/DDBJ databases">
        <title>New insights into the roles of widespread benthic archaea in carbon and nitrogen cycling.</title>
        <authorList>
            <person name="Lazar C.S."/>
            <person name="Baker B.J."/>
            <person name="Seitz K.W."/>
            <person name="Hyde A.S."/>
            <person name="Dick G.J."/>
            <person name="Hinrichs K.-U."/>
            <person name="Teske A.P."/>
        </authorList>
    </citation>
    <scope>NUCLEOTIDE SEQUENCE [LARGE SCALE GENOMIC DNA]</scope>
    <source>
        <strain evidence="2">DG-45</strain>
    </source>
</reference>
<organism evidence="2 3">
    <name type="scientific">miscellaneous Crenarchaeota group-15 archaeon DG-45</name>
    <dbReference type="NCBI Taxonomy" id="1685127"/>
    <lineage>
        <taxon>Archaea</taxon>
        <taxon>Candidatus Bathyarchaeota</taxon>
        <taxon>MCG-15</taxon>
    </lineage>
</organism>
<accession>A0A0M0BST0</accession>
<evidence type="ECO:0000313" key="2">
    <source>
        <dbReference type="EMBL" id="KON31479.1"/>
    </source>
</evidence>
<proteinExistence type="predicted"/>
<protein>
    <submittedName>
        <fullName evidence="2">Uncharacterized protein</fullName>
    </submittedName>
</protein>
<dbReference type="AlphaFoldDB" id="A0A0M0BST0"/>
<feature type="transmembrane region" description="Helical" evidence="1">
    <location>
        <begin position="12"/>
        <end position="31"/>
    </location>
</feature>
<name>A0A0M0BST0_9ARCH</name>